<evidence type="ECO:0000313" key="2">
    <source>
        <dbReference type="EMBL" id="KAK4495540.1"/>
    </source>
</evidence>
<accession>A0ABR0E2B3</accession>
<evidence type="ECO:0000259" key="1">
    <source>
        <dbReference type="PROSITE" id="PS50181"/>
    </source>
</evidence>
<dbReference type="InterPro" id="IPR001810">
    <property type="entry name" value="F-box_dom"/>
</dbReference>
<name>A0ABR0E2B3_ZASCE</name>
<organism evidence="2 3">
    <name type="scientific">Zasmidium cellare</name>
    <name type="common">Wine cellar mold</name>
    <name type="synonym">Racodium cellare</name>
    <dbReference type="NCBI Taxonomy" id="395010"/>
    <lineage>
        <taxon>Eukaryota</taxon>
        <taxon>Fungi</taxon>
        <taxon>Dikarya</taxon>
        <taxon>Ascomycota</taxon>
        <taxon>Pezizomycotina</taxon>
        <taxon>Dothideomycetes</taxon>
        <taxon>Dothideomycetidae</taxon>
        <taxon>Mycosphaerellales</taxon>
        <taxon>Mycosphaerellaceae</taxon>
        <taxon>Zasmidium</taxon>
    </lineage>
</organism>
<keyword evidence="3" id="KW-1185">Reference proteome</keyword>
<proteinExistence type="predicted"/>
<sequence>MTQASRSLVALPTELLEAIAYFLPSEDVCTLRLTCFTIARKIEHHFTRTYYKHAGFLVNSFGSIKLAIDFAQHPTVGPAIQEITFFVDLIPNPWTTAEPCHIESTDRLMMLRWLRSRFWKDSKPFANFEARQQALELLFRELKVHGQLSRINFADVHSTTQVPVFDKGEIGPSIANISTMMRDVLPKHLTANRDIETTLEAMFNVGMPSIQSIKARGPWICLRQLLPYQLHTYEQAFASLRRLSLHLDGRDLESWTSNAQDFAKALATSHSLESLEIRLAVRKRTVRPSRIFDSPFSAALLEANFPSIKVLILCMVETLFGTLLSFVHRHRSLEGLILRECLINSVSFHSLVPLELRVDMAIAEYTHLEHVITDDFTENFVRRR</sequence>
<dbReference type="PROSITE" id="PS50181">
    <property type="entry name" value="FBOX"/>
    <property type="match status" value="1"/>
</dbReference>
<dbReference type="EMBL" id="JAXOVC010000012">
    <property type="protein sequence ID" value="KAK4495540.1"/>
    <property type="molecule type" value="Genomic_DNA"/>
</dbReference>
<dbReference type="InterPro" id="IPR036047">
    <property type="entry name" value="F-box-like_dom_sf"/>
</dbReference>
<dbReference type="Proteomes" id="UP001305779">
    <property type="component" value="Unassembled WGS sequence"/>
</dbReference>
<dbReference type="CDD" id="cd09917">
    <property type="entry name" value="F-box_SF"/>
    <property type="match status" value="1"/>
</dbReference>
<feature type="domain" description="F-box" evidence="1">
    <location>
        <begin position="5"/>
        <end position="49"/>
    </location>
</feature>
<gene>
    <name evidence="2" type="ORF">PRZ48_013872</name>
</gene>
<comment type="caution">
    <text evidence="2">The sequence shown here is derived from an EMBL/GenBank/DDBJ whole genome shotgun (WGS) entry which is preliminary data.</text>
</comment>
<evidence type="ECO:0000313" key="3">
    <source>
        <dbReference type="Proteomes" id="UP001305779"/>
    </source>
</evidence>
<protein>
    <recommendedName>
        <fullName evidence="1">F-box domain-containing protein</fullName>
    </recommendedName>
</protein>
<dbReference type="SUPFAM" id="SSF81383">
    <property type="entry name" value="F-box domain"/>
    <property type="match status" value="1"/>
</dbReference>
<reference evidence="2 3" key="1">
    <citation type="journal article" date="2023" name="G3 (Bethesda)">
        <title>A chromosome-level genome assembly of Zasmidium syzygii isolated from banana leaves.</title>
        <authorList>
            <person name="van Westerhoven A.C."/>
            <person name="Mehrabi R."/>
            <person name="Talebi R."/>
            <person name="Steentjes M.B.F."/>
            <person name="Corcolon B."/>
            <person name="Chong P.A."/>
            <person name="Kema G.H.J."/>
            <person name="Seidl M.F."/>
        </authorList>
    </citation>
    <scope>NUCLEOTIDE SEQUENCE [LARGE SCALE GENOMIC DNA]</scope>
    <source>
        <strain evidence="2 3">P124</strain>
    </source>
</reference>